<keyword evidence="4 11" id="KW-0812">Transmembrane</keyword>
<dbReference type="Gene3D" id="1.20.1070.10">
    <property type="entry name" value="Rhodopsin 7-helix transmembrane proteins"/>
    <property type="match status" value="1"/>
</dbReference>
<evidence type="ECO:0000256" key="8">
    <source>
        <dbReference type="ARBA" id="ARBA00023170"/>
    </source>
</evidence>
<evidence type="ECO:0000256" key="11">
    <source>
        <dbReference type="SAM" id="Phobius"/>
    </source>
</evidence>
<proteinExistence type="inferred from homology"/>
<dbReference type="PANTHER" id="PTHR24248">
    <property type="entry name" value="ADRENERGIC RECEPTOR-RELATED G-PROTEIN COUPLED RECEPTOR"/>
    <property type="match status" value="1"/>
</dbReference>
<keyword evidence="9" id="KW-0807">Transducer</keyword>
<evidence type="ECO:0000256" key="6">
    <source>
        <dbReference type="ARBA" id="ARBA00023040"/>
    </source>
</evidence>
<feature type="transmembrane region" description="Helical" evidence="11">
    <location>
        <begin position="417"/>
        <end position="440"/>
    </location>
</feature>
<evidence type="ECO:0000259" key="12">
    <source>
        <dbReference type="PROSITE" id="PS50262"/>
    </source>
</evidence>
<reference evidence="13" key="2">
    <citation type="submission" date="2018-07" db="EMBL/GenBank/DDBJ databases">
        <authorList>
            <person name="Mckenzie S.K."/>
            <person name="Kronauer D.J.C."/>
        </authorList>
    </citation>
    <scope>NUCLEOTIDE SEQUENCE</scope>
    <source>
        <strain evidence="13">Clonal line C1</strain>
    </source>
</reference>
<dbReference type="SUPFAM" id="SSF81321">
    <property type="entry name" value="Family A G protein-coupled receptor-like"/>
    <property type="match status" value="1"/>
</dbReference>
<evidence type="ECO:0000256" key="7">
    <source>
        <dbReference type="ARBA" id="ARBA00023136"/>
    </source>
</evidence>
<dbReference type="Pfam" id="PF00001">
    <property type="entry name" value="7tm_1"/>
    <property type="match status" value="1"/>
</dbReference>
<keyword evidence="8" id="KW-0675">Receptor</keyword>
<evidence type="ECO:0000256" key="5">
    <source>
        <dbReference type="ARBA" id="ARBA00022989"/>
    </source>
</evidence>
<dbReference type="InterPro" id="IPR036397">
    <property type="entry name" value="RNaseH_sf"/>
</dbReference>
<feature type="domain" description="G-protein coupled receptors family 1 profile" evidence="12">
    <location>
        <begin position="138"/>
        <end position="437"/>
    </location>
</feature>
<name>A0A3L8DEH0_OOCBI</name>
<dbReference type="OrthoDB" id="5975661at2759"/>
<comment type="subcellular location">
    <subcellularLocation>
        <location evidence="1">Cell membrane</location>
        <topology evidence="1">Multi-pass membrane protein</topology>
    </subcellularLocation>
</comment>
<feature type="compositionally biased region" description="Polar residues" evidence="10">
    <location>
        <begin position="189"/>
        <end position="201"/>
    </location>
</feature>
<protein>
    <recommendedName>
        <fullName evidence="12">G-protein coupled receptors family 1 profile domain-containing protein</fullName>
    </recommendedName>
</protein>
<dbReference type="PANTHER" id="PTHR24248:SF189">
    <property type="entry name" value="ALPHA2-ADRENERGIC-LIKE OCTOPAMINE RECEPTOR, ISOFORM B"/>
    <property type="match status" value="1"/>
</dbReference>
<feature type="compositionally biased region" description="Basic and acidic residues" evidence="10">
    <location>
        <begin position="342"/>
        <end position="370"/>
    </location>
</feature>
<evidence type="ECO:0000256" key="10">
    <source>
        <dbReference type="SAM" id="MobiDB-lite"/>
    </source>
</evidence>
<evidence type="ECO:0000313" key="13">
    <source>
        <dbReference type="EMBL" id="RLU18721.1"/>
    </source>
</evidence>
<comment type="caution">
    <text evidence="13">The sequence shown here is derived from an EMBL/GenBank/DDBJ whole genome shotgun (WGS) entry which is preliminary data.</text>
</comment>
<sequence length="454" mass="51477">MNCFHKIKQLIRRSTGSQLHQLKAAIDEKRLELNNRYGVIFHKNNIRPHVSLATRQKLLQLGWDVLPHPPYSPDLAPSDFHLFRSLQNSLNGKNFTSLEACKQHLEEFFTQNTEKFWEDGILKLPERWRNLSEDIGYVLYSALGSFYIPSCIMVFVYIRIYFAAKARARRGIRKQPRPRAAVPPESPDVRQTSFTQSTPATDTKKPGSVMENVATIENQPVQIPIVTCDFASDVSTSEADPGGTSIPLEEKDTLKVSVPLPTQKSNLKATLSVNGDQSAGGQNVPARCRAPSVGIDVDMVSEFDPSSSDSGVVSRCAVVKPLKLRLCQPIFGRKHIGKLKKEHGDVARHPKEESTGDGKTAKPRDPEREKRRLARKKEKRATLILGFIMGSFIACWLPFFVLYIFKPIFPHYEIPTQAFVIAFWLGYMNSALNPFIYTVFNKDFRRAFRRILFK</sequence>
<dbReference type="PROSITE" id="PS50262">
    <property type="entry name" value="G_PROTEIN_RECEP_F1_2"/>
    <property type="match status" value="1"/>
</dbReference>
<dbReference type="Proteomes" id="UP000279307">
    <property type="component" value="Chromosome 9"/>
</dbReference>
<dbReference type="EMBL" id="QOIP01000009">
    <property type="protein sequence ID" value="RLU18721.1"/>
    <property type="molecule type" value="Genomic_DNA"/>
</dbReference>
<keyword evidence="5 11" id="KW-1133">Transmembrane helix</keyword>
<dbReference type="Gene3D" id="3.30.420.10">
    <property type="entry name" value="Ribonuclease H-like superfamily/Ribonuclease H"/>
    <property type="match status" value="1"/>
</dbReference>
<feature type="region of interest" description="Disordered" evidence="10">
    <location>
        <begin position="341"/>
        <end position="374"/>
    </location>
</feature>
<dbReference type="InterPro" id="IPR017452">
    <property type="entry name" value="GPCR_Rhodpsn_7TM"/>
</dbReference>
<dbReference type="GO" id="GO:0003676">
    <property type="term" value="F:nucleic acid binding"/>
    <property type="evidence" value="ECO:0007669"/>
    <property type="project" value="InterPro"/>
</dbReference>
<feature type="region of interest" description="Disordered" evidence="10">
    <location>
        <begin position="173"/>
        <end position="207"/>
    </location>
</feature>
<feature type="transmembrane region" description="Helical" evidence="11">
    <location>
        <begin position="381"/>
        <end position="405"/>
    </location>
</feature>
<dbReference type="InterPro" id="IPR000276">
    <property type="entry name" value="GPCR_Rhodpsn"/>
</dbReference>
<evidence type="ECO:0000256" key="9">
    <source>
        <dbReference type="ARBA" id="ARBA00023224"/>
    </source>
</evidence>
<evidence type="ECO:0000256" key="3">
    <source>
        <dbReference type="ARBA" id="ARBA00022475"/>
    </source>
</evidence>
<keyword evidence="3" id="KW-1003">Cell membrane</keyword>
<gene>
    <name evidence="13" type="ORF">DMN91_009078</name>
</gene>
<comment type="similarity">
    <text evidence="2">Belongs to the G-protein coupled receptor 1 family.</text>
</comment>
<keyword evidence="7 11" id="KW-0472">Membrane</keyword>
<accession>A0A3L8DEH0</accession>
<keyword evidence="6" id="KW-0297">G-protein coupled receptor</keyword>
<dbReference type="GO" id="GO:0004930">
    <property type="term" value="F:G protein-coupled receptor activity"/>
    <property type="evidence" value="ECO:0007669"/>
    <property type="project" value="UniProtKB-KW"/>
</dbReference>
<evidence type="ECO:0000256" key="2">
    <source>
        <dbReference type="ARBA" id="ARBA00010663"/>
    </source>
</evidence>
<dbReference type="PRINTS" id="PR00237">
    <property type="entry name" value="GPCRRHODOPSN"/>
</dbReference>
<evidence type="ECO:0000256" key="4">
    <source>
        <dbReference type="ARBA" id="ARBA00022692"/>
    </source>
</evidence>
<feature type="transmembrane region" description="Helical" evidence="11">
    <location>
        <begin position="137"/>
        <end position="164"/>
    </location>
</feature>
<organism evidence="13">
    <name type="scientific">Ooceraea biroi</name>
    <name type="common">Clonal raider ant</name>
    <name type="synonym">Cerapachys biroi</name>
    <dbReference type="NCBI Taxonomy" id="2015173"/>
    <lineage>
        <taxon>Eukaryota</taxon>
        <taxon>Metazoa</taxon>
        <taxon>Ecdysozoa</taxon>
        <taxon>Arthropoda</taxon>
        <taxon>Hexapoda</taxon>
        <taxon>Insecta</taxon>
        <taxon>Pterygota</taxon>
        <taxon>Neoptera</taxon>
        <taxon>Endopterygota</taxon>
        <taxon>Hymenoptera</taxon>
        <taxon>Apocrita</taxon>
        <taxon>Aculeata</taxon>
        <taxon>Formicoidea</taxon>
        <taxon>Formicidae</taxon>
        <taxon>Dorylinae</taxon>
        <taxon>Ooceraea</taxon>
    </lineage>
</organism>
<evidence type="ECO:0000256" key="1">
    <source>
        <dbReference type="ARBA" id="ARBA00004651"/>
    </source>
</evidence>
<reference evidence="13" key="1">
    <citation type="journal article" date="2018" name="Genome Res.">
        <title>The genomic architecture and molecular evolution of ant odorant receptors.</title>
        <authorList>
            <person name="McKenzie S.K."/>
            <person name="Kronauer D.J.C."/>
        </authorList>
    </citation>
    <scope>NUCLEOTIDE SEQUENCE [LARGE SCALE GENOMIC DNA]</scope>
    <source>
        <strain evidence="13">Clonal line C1</strain>
    </source>
</reference>
<dbReference type="GO" id="GO:0005886">
    <property type="term" value="C:plasma membrane"/>
    <property type="evidence" value="ECO:0007669"/>
    <property type="project" value="UniProtKB-SubCell"/>
</dbReference>
<dbReference type="AlphaFoldDB" id="A0A3L8DEH0"/>